<dbReference type="OrthoDB" id="2221824at2"/>
<dbReference type="HOGENOM" id="CLU_1642062_0_0_6"/>
<evidence type="ECO:0000313" key="3">
    <source>
        <dbReference type="Proteomes" id="UP000032266"/>
    </source>
</evidence>
<feature type="transmembrane region" description="Helical" evidence="1">
    <location>
        <begin position="100"/>
        <end position="120"/>
    </location>
</feature>
<feature type="transmembrane region" description="Helical" evidence="1">
    <location>
        <begin position="132"/>
        <end position="154"/>
    </location>
</feature>
<keyword evidence="1" id="KW-1133">Transmembrane helix</keyword>
<organism evidence="2 3">
    <name type="scientific">Gynuella sunshinyii YC6258</name>
    <dbReference type="NCBI Taxonomy" id="1445510"/>
    <lineage>
        <taxon>Bacteria</taxon>
        <taxon>Pseudomonadati</taxon>
        <taxon>Pseudomonadota</taxon>
        <taxon>Gammaproteobacteria</taxon>
        <taxon>Oceanospirillales</taxon>
        <taxon>Saccharospirillaceae</taxon>
        <taxon>Gynuella</taxon>
    </lineage>
</organism>
<evidence type="ECO:0000256" key="1">
    <source>
        <dbReference type="SAM" id="Phobius"/>
    </source>
</evidence>
<name>A0A0C5W018_9GAMM</name>
<gene>
    <name evidence="2" type="ORF">YC6258_03988</name>
</gene>
<reference evidence="2 3" key="1">
    <citation type="submission" date="2014-01" db="EMBL/GenBank/DDBJ databases">
        <title>Full genme sequencing of cellulolytic bacterium Gynuella sunshinyii YC6258T gen. nov., sp. nov.</title>
        <authorList>
            <person name="Khan H."/>
            <person name="Chung E.J."/>
            <person name="Chung Y.R."/>
        </authorList>
    </citation>
    <scope>NUCLEOTIDE SEQUENCE [LARGE SCALE GENOMIC DNA]</scope>
    <source>
        <strain evidence="2 3">YC6258</strain>
    </source>
</reference>
<evidence type="ECO:0000313" key="2">
    <source>
        <dbReference type="EMBL" id="AJQ96024.1"/>
    </source>
</evidence>
<dbReference type="Proteomes" id="UP000032266">
    <property type="component" value="Chromosome"/>
</dbReference>
<keyword evidence="1" id="KW-0812">Transmembrane</keyword>
<proteinExistence type="predicted"/>
<dbReference type="RefSeq" id="WP_144407689.1">
    <property type="nucleotide sequence ID" value="NZ_CP007142.1"/>
</dbReference>
<dbReference type="EMBL" id="CP007142">
    <property type="protein sequence ID" value="AJQ96024.1"/>
    <property type="molecule type" value="Genomic_DNA"/>
</dbReference>
<keyword evidence="1" id="KW-0472">Membrane</keyword>
<sequence>MTLSMIGWLFTFGVLLHNLEEALYLPAWSMQAGRWHVPVAAGQFRFAVTVLSVFLIVTATLSMTAAAGSLMAYLMAGYVLSMVLNVLLPHALATIGMRRYMPGLATALLFNLPLGLWYLMRALTEHRIEWSVFIWSGPLTAAMIVAMIPALFVIGRGLK</sequence>
<dbReference type="KEGG" id="gsn:YC6258_03988"/>
<feature type="transmembrane region" description="Helical" evidence="1">
    <location>
        <begin position="46"/>
        <end position="64"/>
    </location>
</feature>
<keyword evidence="3" id="KW-1185">Reference proteome</keyword>
<dbReference type="Pfam" id="PF13787">
    <property type="entry name" value="HXXEE"/>
    <property type="match status" value="1"/>
</dbReference>
<feature type="transmembrane region" description="Helical" evidence="1">
    <location>
        <begin position="70"/>
        <end position="88"/>
    </location>
</feature>
<dbReference type="InterPro" id="IPR025671">
    <property type="entry name" value="HXXEE"/>
</dbReference>
<dbReference type="STRING" id="1445510.YC6258_03988"/>
<evidence type="ECO:0008006" key="4">
    <source>
        <dbReference type="Google" id="ProtNLM"/>
    </source>
</evidence>
<accession>A0A0C5W018</accession>
<protein>
    <recommendedName>
        <fullName evidence="4">HXXEE domain-containing protein</fullName>
    </recommendedName>
</protein>
<dbReference type="AlphaFoldDB" id="A0A0C5W018"/>